<evidence type="ECO:0000313" key="2">
    <source>
        <dbReference type="Proteomes" id="UP001071777"/>
    </source>
</evidence>
<organism evidence="1 2">
    <name type="scientific">Cryptosporidium canis</name>
    <dbReference type="NCBI Taxonomy" id="195482"/>
    <lineage>
        <taxon>Eukaryota</taxon>
        <taxon>Sar</taxon>
        <taxon>Alveolata</taxon>
        <taxon>Apicomplexa</taxon>
        <taxon>Conoidasida</taxon>
        <taxon>Coccidia</taxon>
        <taxon>Eucoccidiorida</taxon>
        <taxon>Eimeriorina</taxon>
        <taxon>Cryptosporidiidae</taxon>
        <taxon>Cryptosporidium</taxon>
    </lineage>
</organism>
<keyword evidence="2" id="KW-1185">Reference proteome</keyword>
<name>A0ABQ8P9V9_9CRYT</name>
<sequence>MNNNKKYYQFIIPKKDSNLLKFLDNVDITYRGDEAFIYFKSDKESLNCDYSGIAINSIICQLQGYIFEVFEFDQNFTKESSYPEVDIPLGLCYILSLSYLWSKIINIYEKKQFLSLILRYVEILKHSLTSHTEKSQINNLFTMIIFCITNIVIQEFDNIEALINENKNVTKNKVDTKQRRKKSPKYNYEDFLDESEIELDSNQLSDDDRLDGKDFEGIITDQFINKSTIQEISFILVKSLIKLSHHYSGVNFSSIGLSEWSLILSLRITNLIKKLGSDLEVEAFNKLSKVNISKWENLSEALLINILKQIKFSDQSDESDCLNTSLFEVIANSLLNGSIDLISNINQMNNPNNRNSIIFKDFPNFISVISNKISQEFSSHLFIYILENLGKYWAKMDKIEDIGEDSNVIVCVSSYIESISIQNPYIILNNIILIKQILNIMISYKLRSCFISSISNSLIEIKNKNEVIINTDSSYTTNNSQSIDYNIESRPQIIESIDLILERVYDKHHNCRTRSIQSLQKLFINDIVPYSFFISILKEIKTRTLDESSYVRSSSFSLLRTMLRKATENYYHLPLNYEQISNLLNNINDELSKLSNNDINNLNNTIINSNMESKETMEQEITEQSLIKKKESEYELMKILLIDAKEVSLIMENILEHACNSGIYSKVNSDVSSCILFICEAVSLNVIKGQSYISNVFRCIWRVNNVNILNSVVHGFFIIVFNNTSNYSLYESQEHFQNDLENDDDQILKHNFNGKIIINQSSIKNLLKLIELLNENDLMNLSKLLQLLTSNNTQISKKYSQSFDLLTLKSSTMNEISLIANKVLGLNVETEKYLKISLDLLLVILKVESINNNSVLDAKDKKSGFELIYKLLIDSLSIKNYVVLEKAIKCLNLIKISDDVYTNDILSRYTTILSNIDSSLMNSSLLINIINSVFILIANPSNIKFASVSNSKQKLLQIDIFINGLFGYYHKILKNSKEITIIEVSHITNLLSHVILKYGNFVECLYSKWKYLYSSTQKSSNSQIKLNKENQNCGIISLEEEYLEYIQLILENQLLSKESIFYFIVPIINVLSRDPFTLVNKNYNTVEDEKCHKWQLDYSRNCAIISLCKLTSLTTKLLNINEDLMNELSIKNINMNSKLSNLFEMPNIQLIFSFIYNPSSFNFISRTQMDKIMLNIILCTNDLLTRYPNIIDPWMEKQYTFLNYDNDSNKTEINYLKYNIMLIINYLLNIGFIKPKDILLLSYLRCINKEEFNSELYSLANSFFQEFFKDLNNQLVINIIPLLINQLALDYSHNYNDKAKIQNIIYQTQYLLHFISNKDVVCSNLIPKLLSRISLLNDPSSIELYIIALESLKLGSKTRCISKVIENINLISFHIQEFDLIRNYFARILQNNTISNQNHVNSEIISLLKNVNSKIVKYAQNPDIEKNNFPVIDTENFPKN</sequence>
<dbReference type="PANTHER" id="PTHR14222:SF2">
    <property type="entry name" value="CONDENSIN COMPLEX SUBUNIT 1"/>
    <property type="match status" value="1"/>
</dbReference>
<reference evidence="1" key="1">
    <citation type="submission" date="2022-10" db="EMBL/GenBank/DDBJ databases">
        <title>Adaptive evolution leads to modifications in subtelomeric GC content in a zoonotic Cryptosporidium species.</title>
        <authorList>
            <person name="Li J."/>
            <person name="Feng Y."/>
            <person name="Xiao L."/>
        </authorList>
    </citation>
    <scope>NUCLEOTIDE SEQUENCE</scope>
    <source>
        <strain evidence="1">25894</strain>
    </source>
</reference>
<dbReference type="EMBL" id="JAPCXB010000041">
    <property type="protein sequence ID" value="KAJ1612835.1"/>
    <property type="molecule type" value="Genomic_DNA"/>
</dbReference>
<dbReference type="Proteomes" id="UP001071777">
    <property type="component" value="Unassembled WGS sequence"/>
</dbReference>
<gene>
    <name evidence="1" type="ORF">OJ252_1144</name>
</gene>
<accession>A0ABQ8P9V9</accession>
<dbReference type="InterPro" id="IPR026971">
    <property type="entry name" value="CND1/NCAPD3"/>
</dbReference>
<comment type="caution">
    <text evidence="1">The sequence shown here is derived from an EMBL/GenBank/DDBJ whole genome shotgun (WGS) entry which is preliminary data.</text>
</comment>
<proteinExistence type="predicted"/>
<dbReference type="PANTHER" id="PTHR14222">
    <property type="entry name" value="CONDENSIN"/>
    <property type="match status" value="1"/>
</dbReference>
<protein>
    <submittedName>
        <fullName evidence="1">Low complexity protein</fullName>
    </submittedName>
</protein>
<evidence type="ECO:0000313" key="1">
    <source>
        <dbReference type="EMBL" id="KAJ1612835.1"/>
    </source>
</evidence>